<evidence type="ECO:0000313" key="2">
    <source>
        <dbReference type="Proteomes" id="UP001154282"/>
    </source>
</evidence>
<comment type="caution">
    <text evidence="1">The sequence shown here is derived from an EMBL/GenBank/DDBJ whole genome shotgun (WGS) entry which is preliminary data.</text>
</comment>
<accession>A0AAV0KGE3</accession>
<evidence type="ECO:0000313" key="1">
    <source>
        <dbReference type="EMBL" id="CAI0419819.1"/>
    </source>
</evidence>
<name>A0AAV0KGE3_9ROSI</name>
<dbReference type="EMBL" id="CAMGYJ010000005">
    <property type="protein sequence ID" value="CAI0419819.1"/>
    <property type="molecule type" value="Genomic_DNA"/>
</dbReference>
<dbReference type="AlphaFoldDB" id="A0AAV0KGE3"/>
<dbReference type="Proteomes" id="UP001154282">
    <property type="component" value="Unassembled WGS sequence"/>
</dbReference>
<proteinExistence type="predicted"/>
<gene>
    <name evidence="1" type="ORF">LITE_LOCUS18146</name>
</gene>
<organism evidence="1 2">
    <name type="scientific">Linum tenue</name>
    <dbReference type="NCBI Taxonomy" id="586396"/>
    <lineage>
        <taxon>Eukaryota</taxon>
        <taxon>Viridiplantae</taxon>
        <taxon>Streptophyta</taxon>
        <taxon>Embryophyta</taxon>
        <taxon>Tracheophyta</taxon>
        <taxon>Spermatophyta</taxon>
        <taxon>Magnoliopsida</taxon>
        <taxon>eudicotyledons</taxon>
        <taxon>Gunneridae</taxon>
        <taxon>Pentapetalae</taxon>
        <taxon>rosids</taxon>
        <taxon>fabids</taxon>
        <taxon>Malpighiales</taxon>
        <taxon>Linaceae</taxon>
        <taxon>Linum</taxon>
    </lineage>
</organism>
<keyword evidence="2" id="KW-1185">Reference proteome</keyword>
<protein>
    <submittedName>
        <fullName evidence="1">Uncharacterized protein</fullName>
    </submittedName>
</protein>
<feature type="non-terminal residue" evidence="1">
    <location>
        <position position="51"/>
    </location>
</feature>
<reference evidence="1" key="1">
    <citation type="submission" date="2022-08" db="EMBL/GenBank/DDBJ databases">
        <authorList>
            <person name="Gutierrez-Valencia J."/>
        </authorList>
    </citation>
    <scope>NUCLEOTIDE SEQUENCE</scope>
</reference>
<sequence>MIIPSTLGCNVHVILQLVAEGLVTLPYITSGDQTADILTKTVSKASHWFLA</sequence>